<evidence type="ECO:0000313" key="1">
    <source>
        <dbReference type="EMBL" id="OAX31505.1"/>
    </source>
</evidence>
<keyword evidence="2" id="KW-1185">Reference proteome</keyword>
<reference evidence="1 2" key="1">
    <citation type="submission" date="2016-06" db="EMBL/GenBank/DDBJ databases">
        <title>Comparative genomics of the ectomycorrhizal sister species Rhizopogon vinicolor and Rhizopogon vesiculosus (Basidiomycota: Boletales) reveals a divergence of the mating type B locus.</title>
        <authorList>
            <consortium name="DOE Joint Genome Institute"/>
            <person name="Mujic A.B."/>
            <person name="Kuo A."/>
            <person name="Tritt A."/>
            <person name="Lipzen A."/>
            <person name="Chen C."/>
            <person name="Johnson J."/>
            <person name="Sharma A."/>
            <person name="Barry K."/>
            <person name="Grigoriev I.V."/>
            <person name="Spatafora J.W."/>
        </authorList>
    </citation>
    <scope>NUCLEOTIDE SEQUENCE [LARGE SCALE GENOMIC DNA]</scope>
    <source>
        <strain evidence="1 2">AM-OR11-026</strain>
    </source>
</reference>
<organism evidence="1 2">
    <name type="scientific">Rhizopogon vinicolor AM-OR11-026</name>
    <dbReference type="NCBI Taxonomy" id="1314800"/>
    <lineage>
        <taxon>Eukaryota</taxon>
        <taxon>Fungi</taxon>
        <taxon>Dikarya</taxon>
        <taxon>Basidiomycota</taxon>
        <taxon>Agaricomycotina</taxon>
        <taxon>Agaricomycetes</taxon>
        <taxon>Agaricomycetidae</taxon>
        <taxon>Boletales</taxon>
        <taxon>Suillineae</taxon>
        <taxon>Rhizopogonaceae</taxon>
        <taxon>Rhizopogon</taxon>
    </lineage>
</organism>
<dbReference type="InParanoid" id="A0A1B7MFX7"/>
<sequence>MYHRPSVETSRQNLSLTVTSSLRSRILHKKFRSVRSSPTVLRSWNYSVSTMCRTPRTPCGNGTTDNLDRYQQRQFAPISKGCVLSLHFNVLSATRELPRYMFCLDSHHPR</sequence>
<protein>
    <submittedName>
        <fullName evidence="1">Uncharacterized protein</fullName>
    </submittedName>
</protein>
<proteinExistence type="predicted"/>
<gene>
    <name evidence="1" type="ORF">K503DRAFT_78556</name>
</gene>
<evidence type="ECO:0000313" key="2">
    <source>
        <dbReference type="Proteomes" id="UP000092154"/>
    </source>
</evidence>
<dbReference type="AlphaFoldDB" id="A0A1B7MFX7"/>
<dbReference type="Proteomes" id="UP000092154">
    <property type="component" value="Unassembled WGS sequence"/>
</dbReference>
<dbReference type="EMBL" id="KV449370">
    <property type="protein sequence ID" value="OAX31505.1"/>
    <property type="molecule type" value="Genomic_DNA"/>
</dbReference>
<name>A0A1B7MFX7_9AGAM</name>
<accession>A0A1B7MFX7</accession>